<evidence type="ECO:0000313" key="4">
    <source>
        <dbReference type="EMBL" id="MFD2068966.1"/>
    </source>
</evidence>
<dbReference type="Gene3D" id="3.20.20.10">
    <property type="entry name" value="Alanine racemase"/>
    <property type="match status" value="1"/>
</dbReference>
<keyword evidence="2" id="KW-0456">Lyase</keyword>
<organism evidence="4 5">
    <name type="scientific">Pontibacter silvestris</name>
    <dbReference type="NCBI Taxonomy" id="2305183"/>
    <lineage>
        <taxon>Bacteria</taxon>
        <taxon>Pseudomonadati</taxon>
        <taxon>Bacteroidota</taxon>
        <taxon>Cytophagia</taxon>
        <taxon>Cytophagales</taxon>
        <taxon>Hymenobacteraceae</taxon>
        <taxon>Pontibacter</taxon>
    </lineage>
</organism>
<dbReference type="InterPro" id="IPR001608">
    <property type="entry name" value="Ala_racemase_N"/>
</dbReference>
<feature type="domain" description="D-serine dehydratase-like" evidence="3">
    <location>
        <begin position="248"/>
        <end position="355"/>
    </location>
</feature>
<evidence type="ECO:0000256" key="1">
    <source>
        <dbReference type="ARBA" id="ARBA00005323"/>
    </source>
</evidence>
<comment type="caution">
    <text evidence="4">The sequence shown here is derived from an EMBL/GenBank/DDBJ whole genome shotgun (WGS) entry which is preliminary data.</text>
</comment>
<name>A0ABW4X2X8_9BACT</name>
<keyword evidence="4" id="KW-0413">Isomerase</keyword>
<gene>
    <name evidence="4" type="ORF">ACFSKU_18905</name>
</gene>
<dbReference type="EC" id="5.1.1.1" evidence="4"/>
<keyword evidence="5" id="KW-1185">Reference proteome</keyword>
<comment type="similarity">
    <text evidence="1">Belongs to the DSD1 family.</text>
</comment>
<dbReference type="SMART" id="SM01119">
    <property type="entry name" value="D-ser_dehydrat"/>
    <property type="match status" value="1"/>
</dbReference>
<dbReference type="SUPFAM" id="SSF51419">
    <property type="entry name" value="PLP-binding barrel"/>
    <property type="match status" value="1"/>
</dbReference>
<dbReference type="InterPro" id="IPR026956">
    <property type="entry name" value="D-ser_dehydrat-like_dom"/>
</dbReference>
<dbReference type="InterPro" id="IPR029066">
    <property type="entry name" value="PLP-binding_barrel"/>
</dbReference>
<dbReference type="GO" id="GO:0008784">
    <property type="term" value="F:alanine racemase activity"/>
    <property type="evidence" value="ECO:0007669"/>
    <property type="project" value="UniProtKB-EC"/>
</dbReference>
<dbReference type="Pfam" id="PF14031">
    <property type="entry name" value="D-ser_dehydrat"/>
    <property type="match status" value="1"/>
</dbReference>
<reference evidence="5" key="1">
    <citation type="journal article" date="2019" name="Int. J. Syst. Evol. Microbiol.">
        <title>The Global Catalogue of Microorganisms (GCM) 10K type strain sequencing project: providing services to taxonomists for standard genome sequencing and annotation.</title>
        <authorList>
            <consortium name="The Broad Institute Genomics Platform"/>
            <consortium name="The Broad Institute Genome Sequencing Center for Infectious Disease"/>
            <person name="Wu L."/>
            <person name="Ma J."/>
        </authorList>
    </citation>
    <scope>NUCLEOTIDE SEQUENCE [LARGE SCALE GENOMIC DNA]</scope>
    <source>
        <strain evidence="5">JCM 16545</strain>
    </source>
</reference>
<accession>A0ABW4X2X8</accession>
<dbReference type="Gene3D" id="2.40.37.20">
    <property type="entry name" value="D-serine dehydratase-like domain"/>
    <property type="match status" value="1"/>
</dbReference>
<dbReference type="Pfam" id="PF01168">
    <property type="entry name" value="Ala_racemase_N"/>
    <property type="match status" value="1"/>
</dbReference>
<dbReference type="Proteomes" id="UP001597369">
    <property type="component" value="Unassembled WGS sequence"/>
</dbReference>
<dbReference type="EMBL" id="JBHUHV010000058">
    <property type="protein sequence ID" value="MFD2068966.1"/>
    <property type="molecule type" value="Genomic_DNA"/>
</dbReference>
<sequence length="373" mass="42360">MRITIPTLLLDKNKCLSNIRRMVEKADRNKIQLRPHFKTHQSAQVGEWFRDLGVEAITVSSVQMARYFANHGWKDIMVAFPANVLEMDVINELASRVKLHLIAVNLETVEALEEGLSHPVKIWIKADTGYRRTGILPHNHVDLDRLIEFFENCKMLRFEGFLAHDGHTYKQSDTAAIQTIHNTSVYLLQLLKNRYKSRFPHIQLSIGDTPSCSILENLSGVDEIRPGNFVFYDITQQRIGSCSYDDVAVCMACPVVAKHPRRNEIIIYGGSVHFSKDVLMLENGNANYGVGVELTNSGWSSPVEGLELVSLSQEHGIVRASREQFEKYHIGDLMFFLPVHSCLTADLMKGYMTLEGERLEHLSGVPMNEMKVY</sequence>
<evidence type="ECO:0000313" key="5">
    <source>
        <dbReference type="Proteomes" id="UP001597369"/>
    </source>
</evidence>
<dbReference type="RefSeq" id="WP_229957599.1">
    <property type="nucleotide sequence ID" value="NZ_JAJJWI010000001.1"/>
</dbReference>
<protein>
    <submittedName>
        <fullName evidence="4">Alanine racemase</fullName>
        <ecNumber evidence="4">5.1.1.1</ecNumber>
    </submittedName>
</protein>
<dbReference type="PANTHER" id="PTHR28004:SF2">
    <property type="entry name" value="D-SERINE DEHYDRATASE"/>
    <property type="match status" value="1"/>
</dbReference>
<evidence type="ECO:0000256" key="2">
    <source>
        <dbReference type="ARBA" id="ARBA00023239"/>
    </source>
</evidence>
<dbReference type="InterPro" id="IPR051466">
    <property type="entry name" value="D-amino_acid_metab_enzyme"/>
</dbReference>
<dbReference type="InterPro" id="IPR042208">
    <property type="entry name" value="D-ser_dehydrat-like_sf"/>
</dbReference>
<evidence type="ECO:0000259" key="3">
    <source>
        <dbReference type="SMART" id="SM01119"/>
    </source>
</evidence>
<proteinExistence type="inferred from homology"/>
<dbReference type="PANTHER" id="PTHR28004">
    <property type="entry name" value="ZGC:162816-RELATED"/>
    <property type="match status" value="1"/>
</dbReference>